<dbReference type="AlphaFoldDB" id="A0A3B8GIH1"/>
<dbReference type="GO" id="GO:0030639">
    <property type="term" value="P:polyketide biosynthetic process"/>
    <property type="evidence" value="ECO:0007669"/>
    <property type="project" value="InterPro"/>
</dbReference>
<dbReference type="InterPro" id="IPR006765">
    <property type="entry name" value="Polyketide_synth_cyclase"/>
</dbReference>
<reference evidence="1" key="1">
    <citation type="journal article" date="2018" name="ACS Chem. Biol.">
        <title>Discovery of an Antibacterial Isoindolinone-Containing Tetracyclic Polyketide by Cryptic Gene Activation and Characterization of Its Biosynthetic Gene Cluster.</title>
        <authorList>
            <person name="Thong W.L."/>
            <person name="Shin-ya K."/>
            <person name="Nishiyama M."/>
            <person name="Kuzuyama T."/>
        </authorList>
    </citation>
    <scope>NUCLEOTIDE SEQUENCE</scope>
    <source>
        <strain evidence="1">SoC090715LN-16</strain>
    </source>
</reference>
<dbReference type="EMBL" id="LC386909">
    <property type="protein sequence ID" value="BBE36468.1"/>
    <property type="molecule type" value="Genomic_DNA"/>
</dbReference>
<evidence type="ECO:0000313" key="1">
    <source>
        <dbReference type="EMBL" id="BBE36468.1"/>
    </source>
</evidence>
<name>A0A3B8GIH1_9ACTN</name>
<accession>A0A3B8GIH1</accession>
<organism evidence="1">
    <name type="scientific">Streptomyces sp. SoC090715LN-16</name>
    <dbReference type="NCBI Taxonomy" id="1898658"/>
    <lineage>
        <taxon>Bacteria</taxon>
        <taxon>Bacillati</taxon>
        <taxon>Actinomycetota</taxon>
        <taxon>Actinomycetes</taxon>
        <taxon>Kitasatosporales</taxon>
        <taxon>Streptomycetaceae</taxon>
        <taxon>Streptomyces</taxon>
    </lineage>
</organism>
<dbReference type="InterPro" id="IPR011008">
    <property type="entry name" value="Dimeric_a/b-barrel"/>
</dbReference>
<proteinExistence type="predicted"/>
<protein>
    <submittedName>
        <fullName evidence="1">Polyketide cyclase</fullName>
    </submittedName>
</protein>
<dbReference type="Gene3D" id="3.30.70.1090">
    <property type="entry name" value="Dimeric alpha+beta barrel"/>
    <property type="match status" value="1"/>
</dbReference>
<gene>
    <name evidence="1" type="primary">idmB20</name>
</gene>
<dbReference type="SUPFAM" id="SSF54909">
    <property type="entry name" value="Dimeric alpha+beta barrel"/>
    <property type="match status" value="1"/>
</dbReference>
<dbReference type="InterPro" id="IPR038474">
    <property type="entry name" value="Polyketide_synth_cyclase_sf"/>
</dbReference>
<dbReference type="Pfam" id="PF04673">
    <property type="entry name" value="Cyclase_polyket"/>
    <property type="match status" value="1"/>
</dbReference>
<sequence>MQRVLFVDRMRPDDAPAVAEAWAAHDRTGLPEEIGLASRTLFRFHGLYAHLVEGRPELEGDLLEHIFAARAHPAFAEIRDRLGSHLTPYSPAFRTLKDTRAEEFYSWRADITGATR</sequence>